<proteinExistence type="predicted"/>
<dbReference type="AlphaFoldDB" id="A0A941IWI2"/>
<dbReference type="EMBL" id="JAGSOG010000449">
    <property type="protein sequence ID" value="MBR7839441.1"/>
    <property type="molecule type" value="Genomic_DNA"/>
</dbReference>
<dbReference type="Gene3D" id="1.20.1250.20">
    <property type="entry name" value="MFS general substrate transporter like domains"/>
    <property type="match status" value="1"/>
</dbReference>
<organism evidence="8 9">
    <name type="scientific">Actinospica durhamensis</name>
    <dbReference type="NCBI Taxonomy" id="1508375"/>
    <lineage>
        <taxon>Bacteria</taxon>
        <taxon>Bacillati</taxon>
        <taxon>Actinomycetota</taxon>
        <taxon>Actinomycetes</taxon>
        <taxon>Catenulisporales</taxon>
        <taxon>Actinospicaceae</taxon>
        <taxon>Actinospica</taxon>
    </lineage>
</organism>
<dbReference type="Pfam" id="PF07690">
    <property type="entry name" value="MFS_1"/>
    <property type="match status" value="1"/>
</dbReference>
<keyword evidence="3 7" id="KW-0812">Transmembrane</keyword>
<gene>
    <name evidence="8" type="ORF">KDL01_39645</name>
</gene>
<evidence type="ECO:0000256" key="3">
    <source>
        <dbReference type="ARBA" id="ARBA00022692"/>
    </source>
</evidence>
<keyword evidence="2" id="KW-1003">Cell membrane</keyword>
<dbReference type="PANTHER" id="PTHR23513">
    <property type="entry name" value="INTEGRAL MEMBRANE EFFLUX PROTEIN-RELATED"/>
    <property type="match status" value="1"/>
</dbReference>
<keyword evidence="9" id="KW-1185">Reference proteome</keyword>
<dbReference type="SUPFAM" id="SSF103473">
    <property type="entry name" value="MFS general substrate transporter"/>
    <property type="match status" value="1"/>
</dbReference>
<sequence length="493" mass="50069">MTTMADQADHAAVTANSVTGQPSAPSATRTPDATATPHASSTSSASSTSCASTSTSTSGKPASGSVWRNRRLQTLNLGAFAALTGIAISDVVYPLLILGFTGKPILAGLFGAIQFTAMVLASLPAGAFVDRHDRRHILITSELTRAVLATVLAVTLAAGHIWLAEIYLVAAALGACQPFSGIRTLAVRGVVPAEKVTAALTTQQIFTGVAALMGPALGAVMFTASRSLPFTVIAAGMGVSATCAYLVRFDSRPRAAAAPAAAAATSAATSAADEASPAADTTSAPDDSGPLAGLRIIWQSAVMRSTMLFIMMINLIGVPLDLVIIVEARHQGVPTRYLGAIFAMLAAGGIIGAPLVPRVHALLRPGQVLAVFGLATAAVMGLLAVPFGGFWMAGCIFSVGLLMPAVQILVNVLILQQVPDHQRGRVLSGVMTITGLGMPLGAALGGTLLQLLSATTVLIGAAAVVGCTTLGALLQRDLRAAQWPTSDADDAHA</sequence>
<dbReference type="GO" id="GO:0005886">
    <property type="term" value="C:plasma membrane"/>
    <property type="evidence" value="ECO:0007669"/>
    <property type="project" value="UniProtKB-SubCell"/>
</dbReference>
<name>A0A941IWI2_9ACTN</name>
<comment type="caution">
    <text evidence="8">The sequence shown here is derived from an EMBL/GenBank/DDBJ whole genome shotgun (WGS) entry which is preliminary data.</text>
</comment>
<evidence type="ECO:0000256" key="4">
    <source>
        <dbReference type="ARBA" id="ARBA00022989"/>
    </source>
</evidence>
<feature type="transmembrane region" description="Helical" evidence="7">
    <location>
        <begin position="77"/>
        <end position="99"/>
    </location>
</feature>
<feature type="transmembrane region" description="Helical" evidence="7">
    <location>
        <begin position="337"/>
        <end position="356"/>
    </location>
</feature>
<feature type="transmembrane region" description="Helical" evidence="7">
    <location>
        <begin position="228"/>
        <end position="247"/>
    </location>
</feature>
<feature type="transmembrane region" description="Helical" evidence="7">
    <location>
        <begin position="391"/>
        <end position="414"/>
    </location>
</feature>
<feature type="transmembrane region" description="Helical" evidence="7">
    <location>
        <begin position="368"/>
        <end position="385"/>
    </location>
</feature>
<keyword evidence="4 7" id="KW-1133">Transmembrane helix</keyword>
<feature type="compositionally biased region" description="Low complexity" evidence="6">
    <location>
        <begin position="33"/>
        <end position="58"/>
    </location>
</feature>
<feature type="transmembrane region" description="Helical" evidence="7">
    <location>
        <begin position="105"/>
        <end position="123"/>
    </location>
</feature>
<evidence type="ECO:0000256" key="6">
    <source>
        <dbReference type="SAM" id="MobiDB-lite"/>
    </source>
</evidence>
<feature type="transmembrane region" description="Helical" evidence="7">
    <location>
        <begin position="426"/>
        <end position="445"/>
    </location>
</feature>
<feature type="transmembrane region" description="Helical" evidence="7">
    <location>
        <begin position="143"/>
        <end position="162"/>
    </location>
</feature>
<feature type="transmembrane region" description="Helical" evidence="7">
    <location>
        <begin position="305"/>
        <end position="325"/>
    </location>
</feature>
<reference evidence="8" key="1">
    <citation type="submission" date="2021-04" db="EMBL/GenBank/DDBJ databases">
        <title>Genome based classification of Actinospica acidithermotolerans sp. nov., an actinobacterium isolated from an Indonesian hot spring.</title>
        <authorList>
            <person name="Kusuma A.B."/>
            <person name="Putra K.E."/>
            <person name="Nafisah S."/>
            <person name="Loh J."/>
            <person name="Nouioui I."/>
            <person name="Goodfellow M."/>
        </authorList>
    </citation>
    <scope>NUCLEOTIDE SEQUENCE</scope>
    <source>
        <strain evidence="8">CSCA 57</strain>
    </source>
</reference>
<feature type="region of interest" description="Disordered" evidence="6">
    <location>
        <begin position="1"/>
        <end position="65"/>
    </location>
</feature>
<evidence type="ECO:0000313" key="8">
    <source>
        <dbReference type="EMBL" id="MBR7839441.1"/>
    </source>
</evidence>
<feature type="compositionally biased region" description="Polar residues" evidence="6">
    <location>
        <begin position="14"/>
        <end position="31"/>
    </location>
</feature>
<keyword evidence="5 7" id="KW-0472">Membrane</keyword>
<dbReference type="RefSeq" id="WP_212533874.1">
    <property type="nucleotide sequence ID" value="NZ_JAGSOG010000449.1"/>
</dbReference>
<dbReference type="InterPro" id="IPR036259">
    <property type="entry name" value="MFS_trans_sf"/>
</dbReference>
<evidence type="ECO:0000313" key="9">
    <source>
        <dbReference type="Proteomes" id="UP000675781"/>
    </source>
</evidence>
<dbReference type="GO" id="GO:0022857">
    <property type="term" value="F:transmembrane transporter activity"/>
    <property type="evidence" value="ECO:0007669"/>
    <property type="project" value="InterPro"/>
</dbReference>
<dbReference type="Proteomes" id="UP000675781">
    <property type="component" value="Unassembled WGS sequence"/>
</dbReference>
<dbReference type="CDD" id="cd06173">
    <property type="entry name" value="MFS_MefA_like"/>
    <property type="match status" value="1"/>
</dbReference>
<evidence type="ECO:0000256" key="1">
    <source>
        <dbReference type="ARBA" id="ARBA00004651"/>
    </source>
</evidence>
<protein>
    <submittedName>
        <fullName evidence="8">MFS transporter</fullName>
    </submittedName>
</protein>
<evidence type="ECO:0000256" key="7">
    <source>
        <dbReference type="SAM" id="Phobius"/>
    </source>
</evidence>
<dbReference type="PANTHER" id="PTHR23513:SF6">
    <property type="entry name" value="MAJOR FACILITATOR SUPERFAMILY ASSOCIATED DOMAIN-CONTAINING PROTEIN"/>
    <property type="match status" value="1"/>
</dbReference>
<accession>A0A941IWI2</accession>
<dbReference type="InterPro" id="IPR011701">
    <property type="entry name" value="MFS"/>
</dbReference>
<feature type="transmembrane region" description="Helical" evidence="7">
    <location>
        <begin position="451"/>
        <end position="474"/>
    </location>
</feature>
<comment type="subcellular location">
    <subcellularLocation>
        <location evidence="1">Cell membrane</location>
        <topology evidence="1">Multi-pass membrane protein</topology>
    </subcellularLocation>
</comment>
<evidence type="ECO:0000256" key="2">
    <source>
        <dbReference type="ARBA" id="ARBA00022475"/>
    </source>
</evidence>
<evidence type="ECO:0000256" key="5">
    <source>
        <dbReference type="ARBA" id="ARBA00023136"/>
    </source>
</evidence>